<feature type="domain" description="Bet v I/Major latex protein" evidence="1">
    <location>
        <begin position="2"/>
        <end position="150"/>
    </location>
</feature>
<protein>
    <submittedName>
        <fullName evidence="2">Bet v I/Major latex protein</fullName>
    </submittedName>
</protein>
<dbReference type="InterPro" id="IPR051761">
    <property type="entry name" value="MLP-like_ligand-binding"/>
</dbReference>
<dbReference type="GO" id="GO:0006952">
    <property type="term" value="P:defense response"/>
    <property type="evidence" value="ECO:0007669"/>
    <property type="project" value="InterPro"/>
</dbReference>
<dbReference type="AlphaFoldDB" id="A0A9K3HFB2"/>
<reference evidence="2" key="1">
    <citation type="journal article" date="2017" name="Nature">
        <title>The sunflower genome provides insights into oil metabolism, flowering and Asterid evolution.</title>
        <authorList>
            <person name="Badouin H."/>
            <person name="Gouzy J."/>
            <person name="Grassa C.J."/>
            <person name="Murat F."/>
            <person name="Staton S.E."/>
            <person name="Cottret L."/>
            <person name="Lelandais-Briere C."/>
            <person name="Owens G.L."/>
            <person name="Carrere S."/>
            <person name="Mayjonade B."/>
            <person name="Legrand L."/>
            <person name="Gill N."/>
            <person name="Kane N.C."/>
            <person name="Bowers J.E."/>
            <person name="Hubner S."/>
            <person name="Bellec A."/>
            <person name="Berard A."/>
            <person name="Berges H."/>
            <person name="Blanchet N."/>
            <person name="Boniface M.C."/>
            <person name="Brunel D."/>
            <person name="Catrice O."/>
            <person name="Chaidir N."/>
            <person name="Claudel C."/>
            <person name="Donnadieu C."/>
            <person name="Faraut T."/>
            <person name="Fievet G."/>
            <person name="Helmstetter N."/>
            <person name="King M."/>
            <person name="Knapp S.J."/>
            <person name="Lai Z."/>
            <person name="Le Paslier M.C."/>
            <person name="Lippi Y."/>
            <person name="Lorenzon L."/>
            <person name="Mandel J.R."/>
            <person name="Marage G."/>
            <person name="Marchand G."/>
            <person name="Marquand E."/>
            <person name="Bret-Mestries E."/>
            <person name="Morien E."/>
            <person name="Nambeesan S."/>
            <person name="Nguyen T."/>
            <person name="Pegot-Espagnet P."/>
            <person name="Pouilly N."/>
            <person name="Raftis F."/>
            <person name="Sallet E."/>
            <person name="Schiex T."/>
            <person name="Thomas J."/>
            <person name="Vandecasteele C."/>
            <person name="Vares D."/>
            <person name="Vear F."/>
            <person name="Vautrin S."/>
            <person name="Crespi M."/>
            <person name="Mangin B."/>
            <person name="Burke J.M."/>
            <person name="Salse J."/>
            <person name="Munos S."/>
            <person name="Vincourt P."/>
            <person name="Rieseberg L.H."/>
            <person name="Langlade N.B."/>
        </authorList>
    </citation>
    <scope>NUCLEOTIDE SEQUENCE</scope>
    <source>
        <tissue evidence="2">Leaves</tissue>
    </source>
</reference>
<dbReference type="Gene3D" id="3.30.530.20">
    <property type="match status" value="1"/>
</dbReference>
<reference evidence="2" key="2">
    <citation type="submission" date="2020-06" db="EMBL/GenBank/DDBJ databases">
        <title>Helianthus annuus Genome sequencing and assembly Release 2.</title>
        <authorList>
            <person name="Gouzy J."/>
            <person name="Langlade N."/>
            <person name="Munos S."/>
        </authorList>
    </citation>
    <scope>NUCLEOTIDE SEQUENCE</scope>
    <source>
        <tissue evidence="2">Leaves</tissue>
    </source>
</reference>
<evidence type="ECO:0000313" key="2">
    <source>
        <dbReference type="EMBL" id="KAF5777282.1"/>
    </source>
</evidence>
<sequence>MALIGTIIGKVEINSGAKVLHDLYRHTPDDISSICPDKIHSCDLLSGTRGAVGSTIIWHFTQDGKRQSLKEIIEEVNETNHKIVFKVLEGELVDEKYKAFTIIFHCEQKDGKQWAVWTIEFERLDTSIPYPTSFMEYLCDYLKEIDDHKTCK</sequence>
<evidence type="ECO:0000259" key="1">
    <source>
        <dbReference type="SMART" id="SM01037"/>
    </source>
</evidence>
<dbReference type="PANTHER" id="PTHR31907">
    <property type="entry name" value="MLP-LIKE PROTEIN 423"/>
    <property type="match status" value="1"/>
</dbReference>
<dbReference type="InterPro" id="IPR023393">
    <property type="entry name" value="START-like_dom_sf"/>
</dbReference>
<name>A0A9K3HFB2_HELAN</name>
<dbReference type="Pfam" id="PF00407">
    <property type="entry name" value="Bet_v_1"/>
    <property type="match status" value="1"/>
</dbReference>
<dbReference type="EMBL" id="MNCJ02000327">
    <property type="protein sequence ID" value="KAF5777282.1"/>
    <property type="molecule type" value="Genomic_DNA"/>
</dbReference>
<evidence type="ECO:0000313" key="3">
    <source>
        <dbReference type="Proteomes" id="UP000215914"/>
    </source>
</evidence>
<keyword evidence="3" id="KW-1185">Reference proteome</keyword>
<gene>
    <name evidence="2" type="ORF">HanXRQr2_Chr12g0533781</name>
</gene>
<comment type="caution">
    <text evidence="2">The sequence shown here is derived from an EMBL/GenBank/DDBJ whole genome shotgun (WGS) entry which is preliminary data.</text>
</comment>
<organism evidence="2 3">
    <name type="scientific">Helianthus annuus</name>
    <name type="common">Common sunflower</name>
    <dbReference type="NCBI Taxonomy" id="4232"/>
    <lineage>
        <taxon>Eukaryota</taxon>
        <taxon>Viridiplantae</taxon>
        <taxon>Streptophyta</taxon>
        <taxon>Embryophyta</taxon>
        <taxon>Tracheophyta</taxon>
        <taxon>Spermatophyta</taxon>
        <taxon>Magnoliopsida</taxon>
        <taxon>eudicotyledons</taxon>
        <taxon>Gunneridae</taxon>
        <taxon>Pentapetalae</taxon>
        <taxon>asterids</taxon>
        <taxon>campanulids</taxon>
        <taxon>Asterales</taxon>
        <taxon>Asteraceae</taxon>
        <taxon>Asteroideae</taxon>
        <taxon>Heliantheae alliance</taxon>
        <taxon>Heliantheae</taxon>
        <taxon>Helianthus</taxon>
    </lineage>
</organism>
<dbReference type="Proteomes" id="UP000215914">
    <property type="component" value="Unassembled WGS sequence"/>
</dbReference>
<dbReference type="Gramene" id="mRNA:HanXRQr2_Chr12g0533781">
    <property type="protein sequence ID" value="mRNA:HanXRQr2_Chr12g0533781"/>
    <property type="gene ID" value="HanXRQr2_Chr12g0533781"/>
</dbReference>
<accession>A0A9K3HFB2</accession>
<dbReference type="SMART" id="SM01037">
    <property type="entry name" value="Bet_v_1"/>
    <property type="match status" value="1"/>
</dbReference>
<proteinExistence type="predicted"/>
<dbReference type="OrthoDB" id="1072116at2759"/>
<dbReference type="InterPro" id="IPR000916">
    <property type="entry name" value="Bet_v_I/MLP"/>
</dbReference>
<dbReference type="SUPFAM" id="SSF55961">
    <property type="entry name" value="Bet v1-like"/>
    <property type="match status" value="1"/>
</dbReference>